<dbReference type="Pfam" id="PF07992">
    <property type="entry name" value="Pyr_redox_2"/>
    <property type="match status" value="1"/>
</dbReference>
<dbReference type="SUPFAM" id="SSF51905">
    <property type="entry name" value="FAD/NAD(P)-binding domain"/>
    <property type="match status" value="1"/>
</dbReference>
<dbReference type="InterPro" id="IPR036188">
    <property type="entry name" value="FAD/NAD-bd_sf"/>
</dbReference>
<dbReference type="EC" id="1.8.1.9" evidence="3"/>
<comment type="subunit">
    <text evidence="3">Homodimer.</text>
</comment>
<protein>
    <recommendedName>
        <fullName evidence="3">Thioredoxin reductase</fullName>
        <ecNumber evidence="3">1.8.1.9</ecNumber>
    </recommendedName>
</protein>
<dbReference type="InterPro" id="IPR050097">
    <property type="entry name" value="Ferredoxin-NADP_redctase_2"/>
</dbReference>
<accession>A0ABM9PK02</accession>
<sequence>MAEKIKCLIIGSGPAGYTAAIYAARADMKPVMYTGMQMGGQLTTTTEVDNFPGYPNGTDGTAMMEDLKNQAERFGTDVRFGMVTKVDFSDQEGGVHKVVVDETTELEAETVIISTGATAKYLGLESEQRLIGGGVSACATCDGFFYKGQDVVVVGAGDTAAEEATYLANICKKVTMLVRKDYMRASKAMQHRVNKTENIEVLFNTEIDEVLGDNVVEGVRAVNNQTQDKVDIPVTGVFIAIGHTPNTQLFKGVLDMDDTGYLITKGKSTKTNIPGVFAAGDVQDKEYRQAVTAAGTGCMAALDAERYLGALE</sequence>
<reference evidence="5 6" key="1">
    <citation type="submission" date="2024-05" db="EMBL/GenBank/DDBJ databases">
        <authorList>
            <person name="Duchaud E."/>
        </authorList>
    </citation>
    <scope>NUCLEOTIDE SEQUENCE [LARGE SCALE GENOMIC DNA]</scope>
    <source>
        <strain evidence="5">Ena-SAMPLE-TAB-13-05-2024-13:56:06:370-140305</strain>
    </source>
</reference>
<evidence type="ECO:0000313" key="6">
    <source>
        <dbReference type="Proteomes" id="UP001497602"/>
    </source>
</evidence>
<dbReference type="PANTHER" id="PTHR48105">
    <property type="entry name" value="THIOREDOXIN REDUCTASE 1-RELATED-RELATED"/>
    <property type="match status" value="1"/>
</dbReference>
<dbReference type="EMBL" id="CAXJRC010000011">
    <property type="protein sequence ID" value="CAL2105970.1"/>
    <property type="molecule type" value="Genomic_DNA"/>
</dbReference>
<dbReference type="PRINTS" id="PR00368">
    <property type="entry name" value="FADPNR"/>
</dbReference>
<name>A0ABM9PK02_9FLAO</name>
<evidence type="ECO:0000256" key="3">
    <source>
        <dbReference type="RuleBase" id="RU003880"/>
    </source>
</evidence>
<comment type="similarity">
    <text evidence="3">Belongs to the class-II pyridine nucleotide-disulfide oxidoreductase family.</text>
</comment>
<keyword evidence="6" id="KW-1185">Reference proteome</keyword>
<dbReference type="PRINTS" id="PR00469">
    <property type="entry name" value="PNDRDTASEII"/>
</dbReference>
<keyword evidence="1 3" id="KW-0285">Flavoprotein</keyword>
<comment type="caution">
    <text evidence="5">The sequence shown here is derived from an EMBL/GenBank/DDBJ whole genome shotgun (WGS) entry which is preliminary data.</text>
</comment>
<dbReference type="GO" id="GO:0004791">
    <property type="term" value="F:thioredoxin-disulfide reductase (NADPH) activity"/>
    <property type="evidence" value="ECO:0007669"/>
    <property type="project" value="UniProtKB-EC"/>
</dbReference>
<comment type="cofactor">
    <cofactor evidence="3">
        <name>FAD</name>
        <dbReference type="ChEBI" id="CHEBI:57692"/>
    </cofactor>
</comment>
<keyword evidence="2 3" id="KW-0560">Oxidoreductase</keyword>
<keyword evidence="3" id="KW-0676">Redox-active center</keyword>
<dbReference type="InterPro" id="IPR005982">
    <property type="entry name" value="Thioredox_Rdtase"/>
</dbReference>
<evidence type="ECO:0000259" key="4">
    <source>
        <dbReference type="Pfam" id="PF07992"/>
    </source>
</evidence>
<evidence type="ECO:0000256" key="2">
    <source>
        <dbReference type="ARBA" id="ARBA00023002"/>
    </source>
</evidence>
<dbReference type="RefSeq" id="WP_348702336.1">
    <property type="nucleotide sequence ID" value="NZ_CAXIYA010000003.1"/>
</dbReference>
<proteinExistence type="inferred from homology"/>
<evidence type="ECO:0000313" key="5">
    <source>
        <dbReference type="EMBL" id="CAL2105970.1"/>
    </source>
</evidence>
<gene>
    <name evidence="5" type="primary">trxB</name>
    <name evidence="5" type="ORF">T190115A13A_10126</name>
</gene>
<keyword evidence="3" id="KW-0274">FAD</keyword>
<dbReference type="Gene3D" id="3.50.50.60">
    <property type="entry name" value="FAD/NAD(P)-binding domain"/>
    <property type="match status" value="2"/>
</dbReference>
<dbReference type="NCBIfam" id="TIGR01292">
    <property type="entry name" value="TRX_reduct"/>
    <property type="match status" value="1"/>
</dbReference>
<comment type="catalytic activity">
    <reaction evidence="3">
        <text>[thioredoxin]-dithiol + NADP(+) = [thioredoxin]-disulfide + NADPH + H(+)</text>
        <dbReference type="Rhea" id="RHEA:20345"/>
        <dbReference type="Rhea" id="RHEA-COMP:10698"/>
        <dbReference type="Rhea" id="RHEA-COMP:10700"/>
        <dbReference type="ChEBI" id="CHEBI:15378"/>
        <dbReference type="ChEBI" id="CHEBI:29950"/>
        <dbReference type="ChEBI" id="CHEBI:50058"/>
        <dbReference type="ChEBI" id="CHEBI:57783"/>
        <dbReference type="ChEBI" id="CHEBI:58349"/>
        <dbReference type="EC" id="1.8.1.9"/>
    </reaction>
</comment>
<feature type="domain" description="FAD/NAD(P)-binding" evidence="4">
    <location>
        <begin position="6"/>
        <end position="297"/>
    </location>
</feature>
<organism evidence="5 6">
    <name type="scientific">Tenacibaculum vairaonense</name>
    <dbReference type="NCBI Taxonomy" id="3137860"/>
    <lineage>
        <taxon>Bacteria</taxon>
        <taxon>Pseudomonadati</taxon>
        <taxon>Bacteroidota</taxon>
        <taxon>Flavobacteriia</taxon>
        <taxon>Flavobacteriales</taxon>
        <taxon>Flavobacteriaceae</taxon>
        <taxon>Tenacibaculum</taxon>
    </lineage>
</organism>
<dbReference type="Proteomes" id="UP001497602">
    <property type="component" value="Unassembled WGS sequence"/>
</dbReference>
<evidence type="ECO:0000256" key="1">
    <source>
        <dbReference type="ARBA" id="ARBA00022630"/>
    </source>
</evidence>
<dbReference type="InterPro" id="IPR023753">
    <property type="entry name" value="FAD/NAD-binding_dom"/>
</dbReference>